<accession>A0A1N7KH39</accession>
<sequence length="246" mass="29229">MLFNFAIFCKFVSWKKYLQRLVVLELKFFESPHFANTFSVMRHFMKTKILSIILIIFTKLLFSQSNVPSDYKKIPDSLYNKTKLYKFIVPKENYSYWKVVNKESQLPETLIYQTGSLKNLIDAILQEDGFFYECEPSGCFSYIVAYKKEIPEYFKTETELQNFIGEIDNLPEALLLARTYDFWFDRKQIIGGAYKIDSKYVYLYLSKFSSCPVNKESFIIKINRKNKEIKYQSNGVYYKSNDCYTS</sequence>
<protein>
    <submittedName>
        <fullName evidence="1">Uncharacterized protein</fullName>
    </submittedName>
</protein>
<dbReference type="EMBL" id="FTOI01000003">
    <property type="protein sequence ID" value="SIS60926.1"/>
    <property type="molecule type" value="Genomic_DNA"/>
</dbReference>
<evidence type="ECO:0000313" key="2">
    <source>
        <dbReference type="Proteomes" id="UP000185839"/>
    </source>
</evidence>
<gene>
    <name evidence="1" type="ORF">SAMN05421789_103197</name>
</gene>
<evidence type="ECO:0000313" key="1">
    <source>
        <dbReference type="EMBL" id="SIS60926.1"/>
    </source>
</evidence>
<keyword evidence="2" id="KW-1185">Reference proteome</keyword>
<name>A0A1N7KH39_9FLAO</name>
<dbReference type="AlphaFoldDB" id="A0A1N7KH39"/>
<reference evidence="2" key="1">
    <citation type="submission" date="2017-01" db="EMBL/GenBank/DDBJ databases">
        <authorList>
            <person name="Varghese N."/>
            <person name="Submissions S."/>
        </authorList>
    </citation>
    <scope>NUCLEOTIDE SEQUENCE [LARGE SCALE GENOMIC DNA]</scope>
    <source>
        <strain evidence="2">DSM 23145</strain>
    </source>
</reference>
<dbReference type="STRING" id="713588.SAMN05421789_103197"/>
<organism evidence="1 2">
    <name type="scientific">Kaistella chaponensis</name>
    <dbReference type="NCBI Taxonomy" id="713588"/>
    <lineage>
        <taxon>Bacteria</taxon>
        <taxon>Pseudomonadati</taxon>
        <taxon>Bacteroidota</taxon>
        <taxon>Flavobacteriia</taxon>
        <taxon>Flavobacteriales</taxon>
        <taxon>Weeksellaceae</taxon>
        <taxon>Chryseobacterium group</taxon>
        <taxon>Kaistella</taxon>
    </lineage>
</organism>
<proteinExistence type="predicted"/>
<dbReference type="Proteomes" id="UP000185839">
    <property type="component" value="Unassembled WGS sequence"/>
</dbReference>